<reference evidence="1 2" key="1">
    <citation type="submission" date="2018-02" db="EMBL/GenBank/DDBJ databases">
        <title>The genomes of Aspergillus section Nigri reveals drivers in fungal speciation.</title>
        <authorList>
            <consortium name="DOE Joint Genome Institute"/>
            <person name="Vesth T.C."/>
            <person name="Nybo J."/>
            <person name="Theobald S."/>
            <person name="Brandl J."/>
            <person name="Frisvad J.C."/>
            <person name="Nielsen K.F."/>
            <person name="Lyhne E.K."/>
            <person name="Kogle M.E."/>
            <person name="Kuo A."/>
            <person name="Riley R."/>
            <person name="Clum A."/>
            <person name="Nolan M."/>
            <person name="Lipzen A."/>
            <person name="Salamov A."/>
            <person name="Henrissat B."/>
            <person name="Wiebenga A."/>
            <person name="De vries R.P."/>
            <person name="Grigoriev I.V."/>
            <person name="Mortensen U.H."/>
            <person name="Andersen M.R."/>
            <person name="Baker S.E."/>
        </authorList>
    </citation>
    <scope>NUCLEOTIDE SEQUENCE [LARGE SCALE GENOMIC DNA]</scope>
    <source>
        <strain evidence="1 2">CBS 707.79</strain>
    </source>
</reference>
<name>A0A319E6H6_9EURO</name>
<dbReference type="VEuPathDB" id="FungiDB:BO71DRAFT_236358"/>
<keyword evidence="2" id="KW-1185">Reference proteome</keyword>
<evidence type="ECO:0000313" key="2">
    <source>
        <dbReference type="Proteomes" id="UP000247810"/>
    </source>
</evidence>
<dbReference type="OrthoDB" id="5244639at2759"/>
<dbReference type="EMBL" id="KZ825804">
    <property type="protein sequence ID" value="PYH99223.1"/>
    <property type="molecule type" value="Genomic_DNA"/>
</dbReference>
<organism evidence="1 2">
    <name type="scientific">Aspergillus ellipticus CBS 707.79</name>
    <dbReference type="NCBI Taxonomy" id="1448320"/>
    <lineage>
        <taxon>Eukaryota</taxon>
        <taxon>Fungi</taxon>
        <taxon>Dikarya</taxon>
        <taxon>Ascomycota</taxon>
        <taxon>Pezizomycotina</taxon>
        <taxon>Eurotiomycetes</taxon>
        <taxon>Eurotiomycetidae</taxon>
        <taxon>Eurotiales</taxon>
        <taxon>Aspergillaceae</taxon>
        <taxon>Aspergillus</taxon>
        <taxon>Aspergillus subgen. Circumdati</taxon>
    </lineage>
</organism>
<proteinExistence type="predicted"/>
<evidence type="ECO:0000313" key="1">
    <source>
        <dbReference type="EMBL" id="PYH99223.1"/>
    </source>
</evidence>
<dbReference type="Proteomes" id="UP000247810">
    <property type="component" value="Unassembled WGS sequence"/>
</dbReference>
<dbReference type="AlphaFoldDB" id="A0A319E6H6"/>
<sequence>MNLFPQSLFLKSLFLKSLNLFPQRPSLKNMNLFLQSLFLKSLFLKSLNLFPQRPSLKNMNLFPQSLFLKSLSLFPQRPNLGLKSPLLKGNSSSGPFPKPPLIPKAGLALLHLLAIPNHEIPPKAPDQTQPQGHIASISCADLVLYGNWESLSPKYKKKKAKKLASGGLPVPNEGGFISIVAI</sequence>
<gene>
    <name evidence="1" type="ORF">BO71DRAFT_236358</name>
</gene>
<accession>A0A319E6H6</accession>
<protein>
    <submittedName>
        <fullName evidence="1">Uncharacterized protein</fullName>
    </submittedName>
</protein>